<proteinExistence type="predicted"/>
<dbReference type="Proteomes" id="UP000324255">
    <property type="component" value="Unassembled WGS sequence"/>
</dbReference>
<dbReference type="AlphaFoldDB" id="A0AB34CJY8"/>
<organism evidence="1 2">
    <name type="scientific">Candidatus Pantoea gossypiicola</name>
    <dbReference type="NCBI Taxonomy" id="2608008"/>
    <lineage>
        <taxon>Bacteria</taxon>
        <taxon>Pseudomonadati</taxon>
        <taxon>Pseudomonadota</taxon>
        <taxon>Gammaproteobacteria</taxon>
        <taxon>Enterobacterales</taxon>
        <taxon>Erwiniaceae</taxon>
        <taxon>Pantoea</taxon>
    </lineage>
</organism>
<evidence type="ECO:0000313" key="1">
    <source>
        <dbReference type="EMBL" id="KAA6125876.1"/>
    </source>
</evidence>
<dbReference type="RefSeq" id="WP_047063002.1">
    <property type="nucleotide sequence ID" value="NZ_VWVM01000005.1"/>
</dbReference>
<name>A0AB34CJY8_9GAMM</name>
<keyword evidence="2" id="KW-1185">Reference proteome</keyword>
<sequence length="67" mass="7399">MLTLDGAGYGIGLMTATKIPVSQRSDVVIRHLAVESALTIYLLRSENNRLSVSLEWLIDRLRDGLGE</sequence>
<evidence type="ECO:0000313" key="2">
    <source>
        <dbReference type="Proteomes" id="UP000324255"/>
    </source>
</evidence>
<dbReference type="EMBL" id="VWVM01000005">
    <property type="protein sequence ID" value="KAA6125876.1"/>
    <property type="molecule type" value="Genomic_DNA"/>
</dbReference>
<comment type="caution">
    <text evidence="1">The sequence shown here is derived from an EMBL/GenBank/DDBJ whole genome shotgun (WGS) entry which is preliminary data.</text>
</comment>
<gene>
    <name evidence="1" type="ORF">F3I20_07895</name>
</gene>
<evidence type="ECO:0008006" key="3">
    <source>
        <dbReference type="Google" id="ProtNLM"/>
    </source>
</evidence>
<reference evidence="1 2" key="1">
    <citation type="submission" date="2019-09" db="EMBL/GenBank/DDBJ databases">
        <title>Genomic diversity of phyloplane-associated Pantoea species in Pakistan cotton crop.</title>
        <authorList>
            <person name="Tufail M.R."/>
            <person name="Cook D.R."/>
        </authorList>
    </citation>
    <scope>NUCLEOTIDE SEQUENCE [LARGE SCALE GENOMIC DNA]</scope>
    <source>
        <strain evidence="1 2">B_8</strain>
    </source>
</reference>
<protein>
    <recommendedName>
        <fullName evidence="3">LysR substrate-binding domain-containing protein</fullName>
    </recommendedName>
</protein>
<accession>A0AB34CJY8</accession>